<reference evidence="3" key="1">
    <citation type="submission" date="2016-02" db="EMBL/GenBank/DDBJ databases">
        <authorList>
            <person name="Holder M.E."/>
            <person name="Ajami N.J."/>
            <person name="Petrosino J.F."/>
        </authorList>
    </citation>
    <scope>NUCLEOTIDE SEQUENCE [LARGE SCALE GENOMIC DNA]</scope>
    <source>
        <strain evidence="3">DSM 12838</strain>
    </source>
</reference>
<evidence type="ECO:0000313" key="3">
    <source>
        <dbReference type="Proteomes" id="UP000063964"/>
    </source>
</evidence>
<proteinExistence type="predicted"/>
<dbReference type="EMBL" id="CP014230">
    <property type="protein sequence ID" value="AMD92694.1"/>
    <property type="molecule type" value="Genomic_DNA"/>
</dbReference>
<keyword evidence="3" id="KW-1185">Reference proteome</keyword>
<sequence length="67" mass="7985">MDDLTTQIEYLRRERAAVQARIKELLLAEDPGRGVVFHEEIFRLQQDSLRMETEIQILQARLRRESC</sequence>
<accession>A0A0X8JPT1</accession>
<evidence type="ECO:0000256" key="1">
    <source>
        <dbReference type="SAM" id="Coils"/>
    </source>
</evidence>
<dbReference type="KEGG" id="doa:AXF15_05970"/>
<dbReference type="STRING" id="888061.AXF15_05970"/>
<dbReference type="OrthoDB" id="5459991at2"/>
<dbReference type="RefSeq" id="WP_066604661.1">
    <property type="nucleotide sequence ID" value="NZ_CP014230.1"/>
</dbReference>
<feature type="coiled-coil region" evidence="1">
    <location>
        <begin position="1"/>
        <end position="28"/>
    </location>
</feature>
<protein>
    <submittedName>
        <fullName evidence="2">Uncharacterized protein</fullName>
    </submittedName>
</protein>
<dbReference type="AlphaFoldDB" id="A0A0X8JPT1"/>
<organism evidence="2 3">
    <name type="scientific">Desulfomicrobium orale DSM 12838</name>
    <dbReference type="NCBI Taxonomy" id="888061"/>
    <lineage>
        <taxon>Bacteria</taxon>
        <taxon>Pseudomonadati</taxon>
        <taxon>Thermodesulfobacteriota</taxon>
        <taxon>Desulfovibrionia</taxon>
        <taxon>Desulfovibrionales</taxon>
        <taxon>Desulfomicrobiaceae</taxon>
        <taxon>Desulfomicrobium</taxon>
    </lineage>
</organism>
<keyword evidence="1" id="KW-0175">Coiled coil</keyword>
<gene>
    <name evidence="2" type="ORF">AXF15_05970</name>
</gene>
<dbReference type="Proteomes" id="UP000063964">
    <property type="component" value="Chromosome"/>
</dbReference>
<name>A0A0X8JPT1_9BACT</name>
<evidence type="ECO:0000313" key="2">
    <source>
        <dbReference type="EMBL" id="AMD92694.1"/>
    </source>
</evidence>